<feature type="domain" description="Tryptophan synthase beta chain-like PALP" evidence="5">
    <location>
        <begin position="3"/>
        <end position="271"/>
    </location>
</feature>
<dbReference type="EC" id="4.3.1.19" evidence="6"/>
<dbReference type="PANTHER" id="PTHR48078">
    <property type="entry name" value="THREONINE DEHYDRATASE, MITOCHONDRIAL-RELATED"/>
    <property type="match status" value="1"/>
</dbReference>
<dbReference type="InterPro" id="IPR050147">
    <property type="entry name" value="Ser/Thr_Dehydratase"/>
</dbReference>
<evidence type="ECO:0000256" key="1">
    <source>
        <dbReference type="ARBA" id="ARBA00001933"/>
    </source>
</evidence>
<protein>
    <submittedName>
        <fullName evidence="6">Threonine dehydratase</fullName>
        <ecNumber evidence="6">4.3.1.19</ecNumber>
    </submittedName>
</protein>
<dbReference type="PANTHER" id="PTHR48078:SF6">
    <property type="entry name" value="L-THREONINE DEHYDRATASE CATABOLIC TDCB"/>
    <property type="match status" value="1"/>
</dbReference>
<dbReference type="InterPro" id="IPR000634">
    <property type="entry name" value="Ser/Thr_deHydtase_PyrdxlP-BS"/>
</dbReference>
<evidence type="ECO:0000259" key="5">
    <source>
        <dbReference type="Pfam" id="PF00291"/>
    </source>
</evidence>
<name>A0A840Y9Z6_9SPHN</name>
<comment type="similarity">
    <text evidence="2">Belongs to the serine/threonine dehydratase family.</text>
</comment>
<evidence type="ECO:0000256" key="2">
    <source>
        <dbReference type="ARBA" id="ARBA00010869"/>
    </source>
</evidence>
<dbReference type="EMBL" id="JACIJF010000001">
    <property type="protein sequence ID" value="MBB5708869.1"/>
    <property type="molecule type" value="Genomic_DNA"/>
</dbReference>
<dbReference type="Gene3D" id="3.40.50.1100">
    <property type="match status" value="2"/>
</dbReference>
<evidence type="ECO:0000256" key="4">
    <source>
        <dbReference type="ARBA" id="ARBA00023239"/>
    </source>
</evidence>
<dbReference type="SUPFAM" id="SSF53686">
    <property type="entry name" value="Tryptophan synthase beta subunit-like PLP-dependent enzymes"/>
    <property type="match status" value="1"/>
</dbReference>
<dbReference type="GO" id="GO:0006565">
    <property type="term" value="P:L-serine catabolic process"/>
    <property type="evidence" value="ECO:0007669"/>
    <property type="project" value="TreeGrafter"/>
</dbReference>
<sequence>MPVAFKAESLQPTGAFKIRGAWHRLTAVDADTRRSGVVAFSSGNHAQGVAWAAWKLNMPAIIVMPADAPKVKLEATLALGAEIVRYDRVTESREEIAAQLASARGATLVPSFDDPWVIEGQGSAGVEAAGQMRDAKLPAPTRVVVPCGGGGLAAGIALALSDASVTVVEPEGWDDMGRSLELGRIVPVGESAPDTACDALQTKLVSALTFDVLARRGAVGIAVSEAEIRHAQRWAAAKLRIVLEPGGAVGLAALLAGKVEVQPGLLVILSGGNADPEAYAAVLGDRP</sequence>
<dbReference type="GO" id="GO:0004794">
    <property type="term" value="F:threonine deaminase activity"/>
    <property type="evidence" value="ECO:0007669"/>
    <property type="project" value="UniProtKB-EC"/>
</dbReference>
<organism evidence="6 7">
    <name type="scientific">Sphingomonas xinjiangensis</name>
    <dbReference type="NCBI Taxonomy" id="643568"/>
    <lineage>
        <taxon>Bacteria</taxon>
        <taxon>Pseudomonadati</taxon>
        <taxon>Pseudomonadota</taxon>
        <taxon>Alphaproteobacteria</taxon>
        <taxon>Sphingomonadales</taxon>
        <taxon>Sphingomonadaceae</taxon>
        <taxon>Sphingomonas</taxon>
    </lineage>
</organism>
<evidence type="ECO:0000256" key="3">
    <source>
        <dbReference type="ARBA" id="ARBA00022898"/>
    </source>
</evidence>
<dbReference type="GO" id="GO:0030170">
    <property type="term" value="F:pyridoxal phosphate binding"/>
    <property type="evidence" value="ECO:0007669"/>
    <property type="project" value="InterPro"/>
</dbReference>
<evidence type="ECO:0000313" key="6">
    <source>
        <dbReference type="EMBL" id="MBB5708869.1"/>
    </source>
</evidence>
<gene>
    <name evidence="6" type="ORF">FHT02_000075</name>
</gene>
<proteinExistence type="inferred from homology"/>
<dbReference type="PROSITE" id="PS00165">
    <property type="entry name" value="DEHYDRATASE_SER_THR"/>
    <property type="match status" value="1"/>
</dbReference>
<keyword evidence="3" id="KW-0663">Pyridoxal phosphate</keyword>
<dbReference type="InterPro" id="IPR001926">
    <property type="entry name" value="TrpB-like_PALP"/>
</dbReference>
<keyword evidence="4 6" id="KW-0456">Lyase</keyword>
<dbReference type="Proteomes" id="UP000527143">
    <property type="component" value="Unassembled WGS sequence"/>
</dbReference>
<dbReference type="FunFam" id="3.40.50.1100:FF:000005">
    <property type="entry name" value="Threonine dehydratase catabolic"/>
    <property type="match status" value="1"/>
</dbReference>
<dbReference type="GO" id="GO:0009097">
    <property type="term" value="P:isoleucine biosynthetic process"/>
    <property type="evidence" value="ECO:0007669"/>
    <property type="project" value="TreeGrafter"/>
</dbReference>
<dbReference type="GO" id="GO:0003941">
    <property type="term" value="F:L-serine ammonia-lyase activity"/>
    <property type="evidence" value="ECO:0007669"/>
    <property type="project" value="TreeGrafter"/>
</dbReference>
<accession>A0A840Y9Z6</accession>
<reference evidence="6 7" key="1">
    <citation type="submission" date="2020-08" db="EMBL/GenBank/DDBJ databases">
        <title>Genomic Encyclopedia of Type Strains, Phase IV (KMG-IV): sequencing the most valuable type-strain genomes for metagenomic binning, comparative biology and taxonomic classification.</title>
        <authorList>
            <person name="Goeker M."/>
        </authorList>
    </citation>
    <scope>NUCLEOTIDE SEQUENCE [LARGE SCALE GENOMIC DNA]</scope>
    <source>
        <strain evidence="6 7">DSM 26736</strain>
    </source>
</reference>
<dbReference type="AlphaFoldDB" id="A0A840Y9Z6"/>
<dbReference type="InterPro" id="IPR036052">
    <property type="entry name" value="TrpB-like_PALP_sf"/>
</dbReference>
<dbReference type="GO" id="GO:0006567">
    <property type="term" value="P:L-threonine catabolic process"/>
    <property type="evidence" value="ECO:0007669"/>
    <property type="project" value="TreeGrafter"/>
</dbReference>
<keyword evidence="7" id="KW-1185">Reference proteome</keyword>
<comment type="cofactor">
    <cofactor evidence="1">
        <name>pyridoxal 5'-phosphate</name>
        <dbReference type="ChEBI" id="CHEBI:597326"/>
    </cofactor>
</comment>
<comment type="caution">
    <text evidence="6">The sequence shown here is derived from an EMBL/GenBank/DDBJ whole genome shotgun (WGS) entry which is preliminary data.</text>
</comment>
<evidence type="ECO:0000313" key="7">
    <source>
        <dbReference type="Proteomes" id="UP000527143"/>
    </source>
</evidence>
<dbReference type="Pfam" id="PF00291">
    <property type="entry name" value="PALP"/>
    <property type="match status" value="1"/>
</dbReference>